<dbReference type="Gene3D" id="3.40.525.10">
    <property type="entry name" value="CRAL-TRIO lipid binding domain"/>
    <property type="match status" value="1"/>
</dbReference>
<dbReference type="PROSITE" id="PS50003">
    <property type="entry name" value="PH_DOMAIN"/>
    <property type="match status" value="1"/>
</dbReference>
<dbReference type="PROSITE" id="PS50191">
    <property type="entry name" value="CRAL_TRIO"/>
    <property type="match status" value="1"/>
</dbReference>
<comment type="caution">
    <text evidence="3">The sequence shown here is derived from an EMBL/GenBank/DDBJ whole genome shotgun (WGS) entry which is preliminary data.</text>
</comment>
<dbReference type="OrthoDB" id="1434354at2759"/>
<proteinExistence type="predicted"/>
<dbReference type="PANTHER" id="PTHR46590:SF4">
    <property type="entry name" value="CRAL-TRIO DOMAIN-CONTAINING PROTEIN"/>
    <property type="match status" value="1"/>
</dbReference>
<evidence type="ECO:0000313" key="3">
    <source>
        <dbReference type="EMBL" id="CCI42369.1"/>
    </source>
</evidence>
<gene>
    <name evidence="3" type="ORF">BN9_031530</name>
</gene>
<dbReference type="CDD" id="cd00170">
    <property type="entry name" value="SEC14"/>
    <property type="match status" value="1"/>
</dbReference>
<dbReference type="InterPro" id="IPR001251">
    <property type="entry name" value="CRAL-TRIO_dom"/>
</dbReference>
<accession>A0A024G756</accession>
<dbReference type="SMART" id="SM00233">
    <property type="entry name" value="PH"/>
    <property type="match status" value="1"/>
</dbReference>
<name>A0A024G756_9STRA</name>
<dbReference type="SMART" id="SM00516">
    <property type="entry name" value="SEC14"/>
    <property type="match status" value="1"/>
</dbReference>
<evidence type="ECO:0000313" key="4">
    <source>
        <dbReference type="Proteomes" id="UP000053237"/>
    </source>
</evidence>
<reference evidence="3 4" key="1">
    <citation type="submission" date="2012-05" db="EMBL/GenBank/DDBJ databases">
        <title>Recombination and specialization in a pathogen metapopulation.</title>
        <authorList>
            <person name="Gardiner A."/>
            <person name="Kemen E."/>
            <person name="Schultz-Larsen T."/>
            <person name="MacLean D."/>
            <person name="Van Oosterhout C."/>
            <person name="Jones J.D.G."/>
        </authorList>
    </citation>
    <scope>NUCLEOTIDE SEQUENCE [LARGE SCALE GENOMIC DNA]</scope>
    <source>
        <strain evidence="3 4">Ac Nc2</strain>
    </source>
</reference>
<dbReference type="STRING" id="65357.A0A024G756"/>
<dbReference type="SUPFAM" id="SSF50729">
    <property type="entry name" value="PH domain-like"/>
    <property type="match status" value="1"/>
</dbReference>
<sequence length="525" mass="59474">MNSKCTLAAPNGALEALANAVALSGVYSQKELSRTLCRNQWNVMKAASQLIEKHQFRHRFSYESLDIRMTRIQSELKKGYVHYLENATDVDKCPIILLQLKFFKPQFTVELKTIAKGQDNSSCFTSLEDARRLCVYLTDLAVQSMEDNNANGVVFIIDAEECSLQQHFLETRMFTDLLQTMRSQYPEIVQHILILNCNAITRSLIHMLIKTQAADRTQLRVRLISNHEDLKQFIGIDSIPVKYGGRYKMMTPLEWIQLEAEIEGVVLESEELSDAELKLMNKNARQLNGMQYAACSVDEMIDMKATGIRGPLYRLKSDSIWIKMYAILRPEALLLYESVTGKMPHLIIPVNSDTQMTAAHFLNGPRGSFGIRIDVPGVVGGHLLTALSELERGNWLKELQSSVEACDHEISRDRLMEEKQQKEEEVFAATDLISFDDWPVAKNEFQHNGISPIQPLPVAPYLEMNTALNGRHMNYQDCTTPNEIRRMMVPQSARSAPSSAYGGPIQMCSFQQFVSGETAVNRLQL</sequence>
<dbReference type="SUPFAM" id="SSF52087">
    <property type="entry name" value="CRAL/TRIO domain"/>
    <property type="match status" value="1"/>
</dbReference>
<dbReference type="InterPro" id="IPR001849">
    <property type="entry name" value="PH_domain"/>
</dbReference>
<keyword evidence="4" id="KW-1185">Reference proteome</keyword>
<dbReference type="InterPro" id="IPR036865">
    <property type="entry name" value="CRAL-TRIO_dom_sf"/>
</dbReference>
<dbReference type="PANTHER" id="PTHR46590">
    <property type="entry name" value="PHOSPHATIDYLINOSITOL TRANSFER PROTEIN CSR1-RELATED"/>
    <property type="match status" value="1"/>
</dbReference>
<feature type="domain" description="CRAL-TRIO" evidence="2">
    <location>
        <begin position="73"/>
        <end position="251"/>
    </location>
</feature>
<evidence type="ECO:0000259" key="2">
    <source>
        <dbReference type="PROSITE" id="PS50191"/>
    </source>
</evidence>
<feature type="domain" description="PH" evidence="1">
    <location>
        <begin position="305"/>
        <end position="404"/>
    </location>
</feature>
<dbReference type="InterPro" id="IPR052432">
    <property type="entry name" value="PITP/CRAL-TRIO"/>
</dbReference>
<dbReference type="Proteomes" id="UP000053237">
    <property type="component" value="Unassembled WGS sequence"/>
</dbReference>
<dbReference type="InParanoid" id="A0A024G756"/>
<dbReference type="Pfam" id="PF00650">
    <property type="entry name" value="CRAL_TRIO"/>
    <property type="match status" value="1"/>
</dbReference>
<evidence type="ECO:0008006" key="5">
    <source>
        <dbReference type="Google" id="ProtNLM"/>
    </source>
</evidence>
<evidence type="ECO:0000259" key="1">
    <source>
        <dbReference type="PROSITE" id="PS50003"/>
    </source>
</evidence>
<organism evidence="3 4">
    <name type="scientific">Albugo candida</name>
    <dbReference type="NCBI Taxonomy" id="65357"/>
    <lineage>
        <taxon>Eukaryota</taxon>
        <taxon>Sar</taxon>
        <taxon>Stramenopiles</taxon>
        <taxon>Oomycota</taxon>
        <taxon>Peronosporomycetes</taxon>
        <taxon>Albuginales</taxon>
        <taxon>Albuginaceae</taxon>
        <taxon>Albugo</taxon>
    </lineage>
</organism>
<dbReference type="AlphaFoldDB" id="A0A024G756"/>
<dbReference type="EMBL" id="CAIX01000033">
    <property type="protein sequence ID" value="CCI42369.1"/>
    <property type="molecule type" value="Genomic_DNA"/>
</dbReference>
<protein>
    <recommendedName>
        <fullName evidence="5">CRAL-TRIO domain-containing protein</fullName>
    </recommendedName>
</protein>